<accession>A0A9X2JK85</accession>
<reference evidence="1 2" key="1">
    <citation type="journal article" date="2023" name="Int. J. Syst. Evol. Microbiol.">
        <title>Ligilactobacillus ubinensis sp. nov., a novel species isolated from the wild ferment of a durian fruit (Durio zibethinus).</title>
        <authorList>
            <person name="Heng Y.C."/>
            <person name="Menon N."/>
            <person name="Chen B."/>
            <person name="Loo B.Z.L."/>
            <person name="Wong G.W.J."/>
            <person name="Lim A.C.H."/>
            <person name="Silvaraju S."/>
            <person name="Kittelmann S."/>
        </authorList>
    </citation>
    <scope>NUCLEOTIDE SEQUENCE [LARGE SCALE GENOMIC DNA]</scope>
    <source>
        <strain evidence="1 2">WILCCON 0076</strain>
    </source>
</reference>
<evidence type="ECO:0000313" key="1">
    <source>
        <dbReference type="EMBL" id="MCP0886048.1"/>
    </source>
</evidence>
<comment type="caution">
    <text evidence="1">The sequence shown here is derived from an EMBL/GenBank/DDBJ whole genome shotgun (WGS) entry which is preliminary data.</text>
</comment>
<name>A0A9X2JK85_9LACO</name>
<gene>
    <name evidence="1" type="ORF">LB941_01695</name>
</gene>
<dbReference type="Proteomes" id="UP001139006">
    <property type="component" value="Unassembled WGS sequence"/>
</dbReference>
<sequence length="105" mass="12451">MAIVKRQAEADHNTKMTVADLIKLSNNLKPQQIKQVVEERTYQWNNFVRDFFNDKATNQYTKRLKVAALLWEKVRESKAPKIYVHALLIQYTSLINDYRKSDTKH</sequence>
<protein>
    <submittedName>
        <fullName evidence="1">Uncharacterized protein</fullName>
    </submittedName>
</protein>
<organism evidence="1 2">
    <name type="scientific">Ligilactobacillus ubinensis</name>
    <dbReference type="NCBI Taxonomy" id="2876789"/>
    <lineage>
        <taxon>Bacteria</taxon>
        <taxon>Bacillati</taxon>
        <taxon>Bacillota</taxon>
        <taxon>Bacilli</taxon>
        <taxon>Lactobacillales</taxon>
        <taxon>Lactobacillaceae</taxon>
        <taxon>Ligilactobacillus</taxon>
    </lineage>
</organism>
<dbReference type="EMBL" id="JAIULA010000002">
    <property type="protein sequence ID" value="MCP0886048.1"/>
    <property type="molecule type" value="Genomic_DNA"/>
</dbReference>
<evidence type="ECO:0000313" key="2">
    <source>
        <dbReference type="Proteomes" id="UP001139006"/>
    </source>
</evidence>
<proteinExistence type="predicted"/>
<keyword evidence="2" id="KW-1185">Reference proteome</keyword>
<dbReference type="RefSeq" id="WP_253358967.1">
    <property type="nucleotide sequence ID" value="NZ_JAIULA010000002.1"/>
</dbReference>
<dbReference type="AlphaFoldDB" id="A0A9X2JK85"/>